<sequence length="84" mass="9658">MKPNLGESLWSQEATQETGQQTGAPEGAMEEKQEWPREIVEGNWVSWEKYIVTFWAKSGRAVRQSPVHAHRVRYGSWLRSQAAD</sequence>
<evidence type="ECO:0000313" key="3">
    <source>
        <dbReference type="Proteomes" id="UP000664991"/>
    </source>
</evidence>
<evidence type="ECO:0000256" key="1">
    <source>
        <dbReference type="SAM" id="MobiDB-lite"/>
    </source>
</evidence>
<proteinExistence type="predicted"/>
<feature type="compositionally biased region" description="Low complexity" evidence="1">
    <location>
        <begin position="12"/>
        <end position="27"/>
    </location>
</feature>
<dbReference type="EMBL" id="JAEMGP010000009">
    <property type="protein sequence ID" value="KAG5204929.1"/>
    <property type="molecule type" value="Genomic_DNA"/>
</dbReference>
<gene>
    <name evidence="2" type="ORF">JEQ12_019374</name>
</gene>
<name>A0A836D0H1_SHEEP</name>
<protein>
    <submittedName>
        <fullName evidence="2">Uncharacterized protein</fullName>
    </submittedName>
</protein>
<evidence type="ECO:0000313" key="2">
    <source>
        <dbReference type="EMBL" id="KAG5204929.1"/>
    </source>
</evidence>
<accession>A0A836D0H1</accession>
<dbReference type="Proteomes" id="UP000664991">
    <property type="component" value="Unassembled WGS sequence"/>
</dbReference>
<reference evidence="2 3" key="1">
    <citation type="submission" date="2020-12" db="EMBL/GenBank/DDBJ databases">
        <title>De novo assembly of Tibetan sheep genome.</title>
        <authorList>
            <person name="Li X."/>
        </authorList>
    </citation>
    <scope>NUCLEOTIDE SEQUENCE [LARGE SCALE GENOMIC DNA]</scope>
    <source>
        <tissue evidence="2">Heart</tissue>
    </source>
</reference>
<comment type="caution">
    <text evidence="2">The sequence shown here is derived from an EMBL/GenBank/DDBJ whole genome shotgun (WGS) entry which is preliminary data.</text>
</comment>
<dbReference type="AlphaFoldDB" id="A0A836D0H1"/>
<organism evidence="2 3">
    <name type="scientific">Ovis aries</name>
    <name type="common">Sheep</name>
    <dbReference type="NCBI Taxonomy" id="9940"/>
    <lineage>
        <taxon>Eukaryota</taxon>
        <taxon>Metazoa</taxon>
        <taxon>Chordata</taxon>
        <taxon>Craniata</taxon>
        <taxon>Vertebrata</taxon>
        <taxon>Euteleostomi</taxon>
        <taxon>Mammalia</taxon>
        <taxon>Eutheria</taxon>
        <taxon>Laurasiatheria</taxon>
        <taxon>Artiodactyla</taxon>
        <taxon>Ruminantia</taxon>
        <taxon>Pecora</taxon>
        <taxon>Bovidae</taxon>
        <taxon>Caprinae</taxon>
        <taxon>Ovis</taxon>
    </lineage>
</organism>
<feature type="region of interest" description="Disordered" evidence="1">
    <location>
        <begin position="1"/>
        <end position="35"/>
    </location>
</feature>